<evidence type="ECO:0000313" key="3">
    <source>
        <dbReference type="Proteomes" id="UP000198263"/>
    </source>
</evidence>
<comment type="caution">
    <text evidence="2">The sequence shown here is derived from an EMBL/GenBank/DDBJ whole genome shotgun (WGS) entry which is preliminary data.</text>
</comment>
<evidence type="ECO:0000313" key="2">
    <source>
        <dbReference type="EMBL" id="SAL51201.1"/>
    </source>
</evidence>
<organism evidence="2 3">
    <name type="scientific">Caballeronia concitans</name>
    <dbReference type="NCBI Taxonomy" id="1777133"/>
    <lineage>
        <taxon>Bacteria</taxon>
        <taxon>Pseudomonadati</taxon>
        <taxon>Pseudomonadota</taxon>
        <taxon>Betaproteobacteria</taxon>
        <taxon>Burkholderiales</taxon>
        <taxon>Burkholderiaceae</taxon>
        <taxon>Caballeronia</taxon>
    </lineage>
</organism>
<evidence type="ECO:0000259" key="1">
    <source>
        <dbReference type="SMART" id="SM00974"/>
    </source>
</evidence>
<dbReference type="EMBL" id="FCNV02000021">
    <property type="protein sequence ID" value="SAL51201.1"/>
    <property type="molecule type" value="Genomic_DNA"/>
</dbReference>
<accession>A0A658R4W3</accession>
<dbReference type="AlphaFoldDB" id="A0A658R4W3"/>
<gene>
    <name evidence="2" type="ORF">AWB72_05410</name>
</gene>
<dbReference type="Proteomes" id="UP000198263">
    <property type="component" value="Unassembled WGS sequence"/>
</dbReference>
<reference evidence="2 3" key="1">
    <citation type="submission" date="2016-01" db="EMBL/GenBank/DDBJ databases">
        <authorList>
            <person name="Peeters C."/>
        </authorList>
    </citation>
    <scope>NUCLEOTIDE SEQUENCE [LARGE SCALE GENOMIC DNA]</scope>
    <source>
        <strain evidence="2">LMG 29315</strain>
    </source>
</reference>
<proteinExistence type="predicted"/>
<keyword evidence="3" id="KW-1185">Reference proteome</keyword>
<protein>
    <submittedName>
        <fullName evidence="2">T5orf172 domain protein</fullName>
    </submittedName>
</protein>
<feature type="domain" description="Bacteriophage T5 Orf172 DNA-binding" evidence="1">
    <location>
        <begin position="13"/>
        <end position="93"/>
    </location>
</feature>
<name>A0A658R4W3_9BURK</name>
<dbReference type="Pfam" id="PF10544">
    <property type="entry name" value="T5orf172"/>
    <property type="match status" value="1"/>
</dbReference>
<dbReference type="SMART" id="SM00974">
    <property type="entry name" value="T5orf172"/>
    <property type="match status" value="1"/>
</dbReference>
<dbReference type="InterPro" id="IPR018306">
    <property type="entry name" value="Phage_T5_Orf172_DNA-bd"/>
</dbReference>
<sequence length="174" mass="19885">MIIIDHLYVLANESMPGIYKIGCSGNPVARAFQLSSPPGVPTPFYIVGTFHHPSAQAYERDVHKELHVHRVSKQREFFCGLGLDQMLAKIVNVGDLHYENYEFFLDRIDAIWTDPVGGPRVRQHLKQLGIHNPETYNEDHFKALMQVLNHIMYGDDLFKEHGQNRDENDGDGES</sequence>